<evidence type="ECO:0000256" key="5">
    <source>
        <dbReference type="ARBA" id="ARBA00023004"/>
    </source>
</evidence>
<evidence type="ECO:0000313" key="8">
    <source>
        <dbReference type="Proteomes" id="UP001154282"/>
    </source>
</evidence>
<dbReference type="InterPro" id="IPR005123">
    <property type="entry name" value="Oxoglu/Fe-dep_dioxygenase_dom"/>
</dbReference>
<dbReference type="AlphaFoldDB" id="A0AAV0KCB9"/>
<evidence type="ECO:0000259" key="6">
    <source>
        <dbReference type="PROSITE" id="PS51471"/>
    </source>
</evidence>
<keyword evidence="3" id="KW-0847">Vitamin C</keyword>
<dbReference type="Pfam" id="PF03171">
    <property type="entry name" value="2OG-FeII_Oxy"/>
    <property type="match status" value="2"/>
</dbReference>
<dbReference type="InterPro" id="IPR044861">
    <property type="entry name" value="IPNS-like_FE2OG_OXY"/>
</dbReference>
<dbReference type="SUPFAM" id="SSF51197">
    <property type="entry name" value="Clavaminate synthase-like"/>
    <property type="match status" value="2"/>
</dbReference>
<dbReference type="InterPro" id="IPR050295">
    <property type="entry name" value="Plant_2OG-oxidoreductases"/>
</dbReference>
<feature type="domain" description="Fe2OG dioxygenase" evidence="6">
    <location>
        <begin position="200"/>
        <end position="300"/>
    </location>
</feature>
<name>A0AAV0KCB9_9ROSI</name>
<proteinExistence type="inferred from homology"/>
<reference evidence="7" key="1">
    <citation type="submission" date="2022-08" db="EMBL/GenBank/DDBJ databases">
        <authorList>
            <person name="Gutierrez-Valencia J."/>
        </authorList>
    </citation>
    <scope>NUCLEOTIDE SEQUENCE</scope>
</reference>
<dbReference type="GO" id="GO:0016491">
    <property type="term" value="F:oxidoreductase activity"/>
    <property type="evidence" value="ECO:0007669"/>
    <property type="project" value="UniProtKB-KW"/>
</dbReference>
<dbReference type="Proteomes" id="UP001154282">
    <property type="component" value="Unassembled WGS sequence"/>
</dbReference>
<feature type="domain" description="Fe2OG dioxygenase" evidence="6">
    <location>
        <begin position="515"/>
        <end position="615"/>
    </location>
</feature>
<dbReference type="InterPro" id="IPR026992">
    <property type="entry name" value="DIOX_N"/>
</dbReference>
<comment type="caution">
    <text evidence="7">The sequence shown here is derived from an EMBL/GenBank/DDBJ whole genome shotgun (WGS) entry which is preliminary data.</text>
</comment>
<protein>
    <recommendedName>
        <fullName evidence="6">Fe2OG dioxygenase domain-containing protein</fullName>
    </recommendedName>
</protein>
<gene>
    <name evidence="7" type="ORF">LITE_LOCUS17640</name>
</gene>
<evidence type="ECO:0000256" key="3">
    <source>
        <dbReference type="ARBA" id="ARBA00022896"/>
    </source>
</evidence>
<dbReference type="PANTHER" id="PTHR47991">
    <property type="entry name" value="OXOGLUTARATE/IRON-DEPENDENT DIOXYGENASE"/>
    <property type="match status" value="1"/>
</dbReference>
<comment type="similarity">
    <text evidence="1">Belongs to the iron/ascorbate-dependent oxidoreductase family.</text>
</comment>
<dbReference type="Pfam" id="PF14226">
    <property type="entry name" value="DIOX_N"/>
    <property type="match status" value="2"/>
</dbReference>
<dbReference type="Gene3D" id="2.60.120.330">
    <property type="entry name" value="B-lactam Antibiotic, Isopenicillin N Synthase, Chain"/>
    <property type="match status" value="2"/>
</dbReference>
<evidence type="ECO:0000256" key="4">
    <source>
        <dbReference type="ARBA" id="ARBA00023002"/>
    </source>
</evidence>
<dbReference type="InterPro" id="IPR027443">
    <property type="entry name" value="IPNS-like_sf"/>
</dbReference>
<dbReference type="GO" id="GO:0046872">
    <property type="term" value="F:metal ion binding"/>
    <property type="evidence" value="ECO:0007669"/>
    <property type="project" value="UniProtKB-KW"/>
</dbReference>
<keyword evidence="2" id="KW-0479">Metal-binding</keyword>
<dbReference type="PROSITE" id="PS51471">
    <property type="entry name" value="FE2OG_OXY"/>
    <property type="match status" value="2"/>
</dbReference>
<organism evidence="7 8">
    <name type="scientific">Linum tenue</name>
    <dbReference type="NCBI Taxonomy" id="586396"/>
    <lineage>
        <taxon>Eukaryota</taxon>
        <taxon>Viridiplantae</taxon>
        <taxon>Streptophyta</taxon>
        <taxon>Embryophyta</taxon>
        <taxon>Tracheophyta</taxon>
        <taxon>Spermatophyta</taxon>
        <taxon>Magnoliopsida</taxon>
        <taxon>eudicotyledons</taxon>
        <taxon>Gunneridae</taxon>
        <taxon>Pentapetalae</taxon>
        <taxon>rosids</taxon>
        <taxon>fabids</taxon>
        <taxon>Malpighiales</taxon>
        <taxon>Linaceae</taxon>
        <taxon>Linum</taxon>
    </lineage>
</organism>
<dbReference type="EMBL" id="CAMGYJ010000005">
    <property type="protein sequence ID" value="CAI0418439.1"/>
    <property type="molecule type" value="Genomic_DNA"/>
</dbReference>
<keyword evidence="4" id="KW-0560">Oxidoreductase</keyword>
<accession>A0AAV0KCB9</accession>
<dbReference type="FunFam" id="2.60.120.330:FF:000001">
    <property type="entry name" value="Protein SRG1"/>
    <property type="match status" value="2"/>
</dbReference>
<sequence>MEFGGSLAVPNVQQLASSSNDVVPIRYIRPELEFERVFDDEYSGRIPVIDIGKLVSAHENDEESTKLHSACKDWGFFQVINHGVAEEVVLNMKADVQEFFRQPLQEKMECAQQPNDLEGYGQAFVVSEDQKLDWGDMLYILTRPLDGRNMRFWPRVPSSFRATLGEYSSALEKLSVILLSSMAKNLGIDPEKLLSLFKEGAQGIRMNYYPPCKEAGRVVGLTQHSDAGGLTLLTQVNQVQGLQIKRDGKWVPIAPISGAFIVNVGDTIEIMSNGEYKSIEHRAVVNLEKERLSVAAFHGTNLNAMIGPLPALVDGDQKPAPNYKTMSTIDYFKLVISCKLDGKGLLASTSKDVPSRYIRPEFELDRVSSDESVQVPVIDMSKLVDDGELMRLHLACKDWGFFQVINHEVAEEVISKMKDDVQEFFNQPLQEKMEHAQLPNSIEGYGQAFVVSEEQKLDWGDMLYILAQPVNGRNMRTTLDKYSSVLEKLSVSLLSAMAMNLELDPEKLLSLFKEGSQGIRMNYYPPCKKASKVIGLGPHSDAVGLTLLTQVNEVQGLQIRRDGEWVPIIPIPGAFIVNVGDVIEILSNGEYRSIEHRAVVNPEKERLSIAAFHTTNINAMIGPLPDLINKDQKKQQPKYKTISAPEYIKLIISSKLNGKGNIHSMKLEAEA</sequence>
<evidence type="ECO:0000256" key="2">
    <source>
        <dbReference type="ARBA" id="ARBA00022723"/>
    </source>
</evidence>
<evidence type="ECO:0000256" key="1">
    <source>
        <dbReference type="ARBA" id="ARBA00008056"/>
    </source>
</evidence>
<keyword evidence="5" id="KW-0408">Iron</keyword>
<evidence type="ECO:0000313" key="7">
    <source>
        <dbReference type="EMBL" id="CAI0418439.1"/>
    </source>
</evidence>
<dbReference type="GO" id="GO:0031418">
    <property type="term" value="F:L-ascorbic acid binding"/>
    <property type="evidence" value="ECO:0007669"/>
    <property type="project" value="UniProtKB-KW"/>
</dbReference>
<keyword evidence="8" id="KW-1185">Reference proteome</keyword>